<accession>A0A4Y2J7V3</accession>
<evidence type="ECO:0000313" key="1">
    <source>
        <dbReference type="EMBL" id="GBM86110.1"/>
    </source>
</evidence>
<comment type="caution">
    <text evidence="1">The sequence shown here is derived from an EMBL/GenBank/DDBJ whole genome shotgun (WGS) entry which is preliminary data.</text>
</comment>
<dbReference type="Proteomes" id="UP000499080">
    <property type="component" value="Unassembled WGS sequence"/>
</dbReference>
<reference evidence="1 2" key="1">
    <citation type="journal article" date="2019" name="Sci. Rep.">
        <title>Orb-weaving spider Araneus ventricosus genome elucidates the spidroin gene catalogue.</title>
        <authorList>
            <person name="Kono N."/>
            <person name="Nakamura H."/>
            <person name="Ohtoshi R."/>
            <person name="Moran D.A.P."/>
            <person name="Shinohara A."/>
            <person name="Yoshida Y."/>
            <person name="Fujiwara M."/>
            <person name="Mori M."/>
            <person name="Tomita M."/>
            <person name="Arakawa K."/>
        </authorList>
    </citation>
    <scope>NUCLEOTIDE SEQUENCE [LARGE SCALE GENOMIC DNA]</scope>
</reference>
<name>A0A4Y2J7V3_ARAVE</name>
<gene>
    <name evidence="1" type="ORF">AVEN_167766_1</name>
</gene>
<dbReference type="EMBL" id="BGPR01003287">
    <property type="protein sequence ID" value="GBM86110.1"/>
    <property type="molecule type" value="Genomic_DNA"/>
</dbReference>
<evidence type="ECO:0000313" key="2">
    <source>
        <dbReference type="Proteomes" id="UP000499080"/>
    </source>
</evidence>
<dbReference type="OrthoDB" id="6470420at2759"/>
<sequence length="98" mass="11239">MSSIPQSFNQDELNDLTRDLNLSKEASESLASRLNDNNSLEQGTKITFYLTKEKDLLPFFSQEENLVFCLIEGLLEKWIFPNIFQMIGAYLLTAQSEV</sequence>
<protein>
    <submittedName>
        <fullName evidence="1">Uncharacterized protein</fullName>
    </submittedName>
</protein>
<keyword evidence="2" id="KW-1185">Reference proteome</keyword>
<dbReference type="AlphaFoldDB" id="A0A4Y2J7V3"/>
<organism evidence="1 2">
    <name type="scientific">Araneus ventricosus</name>
    <name type="common">Orbweaver spider</name>
    <name type="synonym">Epeira ventricosa</name>
    <dbReference type="NCBI Taxonomy" id="182803"/>
    <lineage>
        <taxon>Eukaryota</taxon>
        <taxon>Metazoa</taxon>
        <taxon>Ecdysozoa</taxon>
        <taxon>Arthropoda</taxon>
        <taxon>Chelicerata</taxon>
        <taxon>Arachnida</taxon>
        <taxon>Araneae</taxon>
        <taxon>Araneomorphae</taxon>
        <taxon>Entelegynae</taxon>
        <taxon>Araneoidea</taxon>
        <taxon>Araneidae</taxon>
        <taxon>Araneus</taxon>
    </lineage>
</organism>
<proteinExistence type="predicted"/>